<dbReference type="InterPro" id="IPR050483">
    <property type="entry name" value="CoA-transferase_III_domain"/>
</dbReference>
<name>A0A5C4J4A8_9ACTN</name>
<evidence type="ECO:0000313" key="4">
    <source>
        <dbReference type="Proteomes" id="UP000309174"/>
    </source>
</evidence>
<dbReference type="InterPro" id="IPR003673">
    <property type="entry name" value="CoA-Trfase_fam_III"/>
</dbReference>
<reference evidence="3 4" key="1">
    <citation type="submission" date="2019-05" db="EMBL/GenBank/DDBJ databases">
        <title>Draft genome sequence of Actinomadura sp. 14C53.</title>
        <authorList>
            <person name="Saricaoglu S."/>
            <person name="Isik K."/>
        </authorList>
    </citation>
    <scope>NUCLEOTIDE SEQUENCE [LARGE SCALE GENOMIC DNA]</scope>
    <source>
        <strain evidence="3 4">14C53</strain>
    </source>
</reference>
<dbReference type="OrthoDB" id="4251672at2"/>
<evidence type="ECO:0000313" key="3">
    <source>
        <dbReference type="EMBL" id="TMQ91657.1"/>
    </source>
</evidence>
<dbReference type="PANTHER" id="PTHR48207:SF3">
    <property type="entry name" value="SUCCINATE--HYDROXYMETHYLGLUTARATE COA-TRANSFERASE"/>
    <property type="match status" value="1"/>
</dbReference>
<keyword evidence="4" id="KW-1185">Reference proteome</keyword>
<organism evidence="3 4">
    <name type="scientific">Actinomadura soli</name>
    <dbReference type="NCBI Taxonomy" id="2508997"/>
    <lineage>
        <taxon>Bacteria</taxon>
        <taxon>Bacillati</taxon>
        <taxon>Actinomycetota</taxon>
        <taxon>Actinomycetes</taxon>
        <taxon>Streptosporangiales</taxon>
        <taxon>Thermomonosporaceae</taxon>
        <taxon>Actinomadura</taxon>
    </lineage>
</organism>
<dbReference type="Proteomes" id="UP000309174">
    <property type="component" value="Unassembled WGS sequence"/>
</dbReference>
<evidence type="ECO:0000256" key="1">
    <source>
        <dbReference type="ARBA" id="ARBA00022679"/>
    </source>
</evidence>
<dbReference type="InterPro" id="IPR023606">
    <property type="entry name" value="CoA-Trfase_III_dom_1_sf"/>
</dbReference>
<feature type="region of interest" description="Disordered" evidence="2">
    <location>
        <begin position="370"/>
        <end position="411"/>
    </location>
</feature>
<keyword evidence="1 3" id="KW-0808">Transferase</keyword>
<dbReference type="Pfam" id="PF02515">
    <property type="entry name" value="CoA_transf_3"/>
    <property type="match status" value="1"/>
</dbReference>
<dbReference type="Gene3D" id="3.40.50.10540">
    <property type="entry name" value="Crotonobetainyl-coa:carnitine coa-transferase, domain 1"/>
    <property type="match status" value="1"/>
</dbReference>
<evidence type="ECO:0000256" key="2">
    <source>
        <dbReference type="SAM" id="MobiDB-lite"/>
    </source>
</evidence>
<dbReference type="Gene3D" id="3.30.1540.10">
    <property type="entry name" value="formyl-coa transferase, domain 3"/>
    <property type="match status" value="1"/>
</dbReference>
<proteinExistence type="predicted"/>
<dbReference type="EMBL" id="VCKW01000196">
    <property type="protein sequence ID" value="TMQ91657.1"/>
    <property type="molecule type" value="Genomic_DNA"/>
</dbReference>
<dbReference type="SUPFAM" id="SSF89796">
    <property type="entry name" value="CoA-transferase family III (CaiB/BaiF)"/>
    <property type="match status" value="1"/>
</dbReference>
<feature type="compositionally biased region" description="Pro residues" evidence="2">
    <location>
        <begin position="393"/>
        <end position="404"/>
    </location>
</feature>
<dbReference type="GO" id="GO:0008410">
    <property type="term" value="F:CoA-transferase activity"/>
    <property type="evidence" value="ECO:0007669"/>
    <property type="project" value="TreeGrafter"/>
</dbReference>
<accession>A0A5C4J4A8</accession>
<gene>
    <name evidence="3" type="ORF">ETD83_29920</name>
</gene>
<dbReference type="InterPro" id="IPR044855">
    <property type="entry name" value="CoA-Trfase_III_dom3_sf"/>
</dbReference>
<dbReference type="PANTHER" id="PTHR48207">
    <property type="entry name" value="SUCCINATE--HYDROXYMETHYLGLUTARATE COA-TRANSFERASE"/>
    <property type="match status" value="1"/>
</dbReference>
<dbReference type="AlphaFoldDB" id="A0A5C4J4A8"/>
<protein>
    <submittedName>
        <fullName evidence="3">CoA transferase</fullName>
    </submittedName>
</protein>
<comment type="caution">
    <text evidence="3">The sequence shown here is derived from an EMBL/GenBank/DDBJ whole genome shotgun (WGS) entry which is preliminary data.</text>
</comment>
<sequence length="411" mass="43550">MVRMSGAPSAAARREPAALEGVRVLDLSRVLSGPLCARILADLGAEVIKIESPAGDDGRRFGPFVDGASTFHRLLNRNKLGITLDLKDPGDRDRFARLVARSDVLIENFRPGVIGRLGFPPDELLRLNPALVAVSISGFGQTGPLADRPAYDLIVQAMSGLMSVTGPDGGPGVRVGISIGDVVPALYGAVAVLSALYQRERTGRGQHIDVSMFDGLVSVLESVAMRALHTDEDMHPTGGHHAISAPYGTFEAKDGPVAIAVASDALFARLADVLDRPGWLTDARYATDADRGHHRAELQAEIEAALADLTCTDVLDRLGAAGVPCGPVLDVREALSHPHTLARGLVRDEPDGFRTLAGAVRTAGGVEEFRPAPAPGEHDHLLAGWLTEEPRRAPSPAPPRPRPGSHPARRE</sequence>